<keyword evidence="1" id="KW-0227">DNA damage</keyword>
<dbReference type="OrthoDB" id="272985at2759"/>
<evidence type="ECO:0000259" key="3">
    <source>
        <dbReference type="Pfam" id="PF05970"/>
    </source>
</evidence>
<proteinExistence type="inferred from homology"/>
<evidence type="ECO:0000256" key="2">
    <source>
        <dbReference type="SAM" id="MobiDB-lite"/>
    </source>
</evidence>
<dbReference type="AlphaFoldDB" id="A0A7J6KS58"/>
<keyword evidence="5" id="KW-1185">Reference proteome</keyword>
<protein>
    <recommendedName>
        <fullName evidence="1">ATP-dependent DNA helicase</fullName>
        <ecNumber evidence="1">5.6.2.3</ecNumber>
    </recommendedName>
</protein>
<dbReference type="PANTHER" id="PTHR47642:SF5">
    <property type="entry name" value="ATP-DEPENDENT DNA HELICASE"/>
    <property type="match status" value="1"/>
</dbReference>
<keyword evidence="1" id="KW-0347">Helicase</keyword>
<reference evidence="4 5" key="1">
    <citation type="submission" date="2020-04" db="EMBL/GenBank/DDBJ databases">
        <title>Perkinsus chesapeaki whole genome sequence.</title>
        <authorList>
            <person name="Bogema D.R."/>
        </authorList>
    </citation>
    <scope>NUCLEOTIDE SEQUENCE [LARGE SCALE GENOMIC DNA]</scope>
    <source>
        <strain evidence="4">ATCC PRA-425</strain>
    </source>
</reference>
<keyword evidence="1" id="KW-0378">Hydrolase</keyword>
<dbReference type="SUPFAM" id="SSF52540">
    <property type="entry name" value="P-loop containing nucleoside triphosphate hydrolases"/>
    <property type="match status" value="1"/>
</dbReference>
<accession>A0A7J6KS58</accession>
<gene>
    <name evidence="4" type="ORF">FOL47_001425</name>
</gene>
<evidence type="ECO:0000313" key="4">
    <source>
        <dbReference type="EMBL" id="KAF4650145.1"/>
    </source>
</evidence>
<dbReference type="GO" id="GO:0006310">
    <property type="term" value="P:DNA recombination"/>
    <property type="evidence" value="ECO:0007669"/>
    <property type="project" value="UniProtKB-KW"/>
</dbReference>
<comment type="catalytic activity">
    <reaction evidence="1">
        <text>ATP + H2O = ADP + phosphate + H(+)</text>
        <dbReference type="Rhea" id="RHEA:13065"/>
        <dbReference type="ChEBI" id="CHEBI:15377"/>
        <dbReference type="ChEBI" id="CHEBI:15378"/>
        <dbReference type="ChEBI" id="CHEBI:30616"/>
        <dbReference type="ChEBI" id="CHEBI:43474"/>
        <dbReference type="ChEBI" id="CHEBI:456216"/>
        <dbReference type="EC" id="5.6.2.3"/>
    </reaction>
</comment>
<dbReference type="Pfam" id="PF05970">
    <property type="entry name" value="PIF1"/>
    <property type="match status" value="1"/>
</dbReference>
<dbReference type="Proteomes" id="UP000591131">
    <property type="component" value="Unassembled WGS sequence"/>
</dbReference>
<dbReference type="EMBL" id="JAAPAO010001331">
    <property type="protein sequence ID" value="KAF4650145.1"/>
    <property type="molecule type" value="Genomic_DNA"/>
</dbReference>
<organism evidence="4 5">
    <name type="scientific">Perkinsus chesapeaki</name>
    <name type="common">Clam parasite</name>
    <name type="synonym">Perkinsus andrewsi</name>
    <dbReference type="NCBI Taxonomy" id="330153"/>
    <lineage>
        <taxon>Eukaryota</taxon>
        <taxon>Sar</taxon>
        <taxon>Alveolata</taxon>
        <taxon>Perkinsozoa</taxon>
        <taxon>Perkinsea</taxon>
        <taxon>Perkinsida</taxon>
        <taxon>Perkinsidae</taxon>
        <taxon>Perkinsus</taxon>
    </lineage>
</organism>
<dbReference type="GO" id="GO:0016787">
    <property type="term" value="F:hydrolase activity"/>
    <property type="evidence" value="ECO:0007669"/>
    <property type="project" value="UniProtKB-KW"/>
</dbReference>
<keyword evidence="1" id="KW-0547">Nucleotide-binding</keyword>
<dbReference type="GO" id="GO:0005524">
    <property type="term" value="F:ATP binding"/>
    <property type="evidence" value="ECO:0007669"/>
    <property type="project" value="UniProtKB-KW"/>
</dbReference>
<dbReference type="Gene3D" id="3.40.50.300">
    <property type="entry name" value="P-loop containing nucleotide triphosphate hydrolases"/>
    <property type="match status" value="1"/>
</dbReference>
<keyword evidence="1" id="KW-0067">ATP-binding</keyword>
<dbReference type="InterPro" id="IPR051055">
    <property type="entry name" value="PIF1_helicase"/>
</dbReference>
<evidence type="ECO:0000313" key="5">
    <source>
        <dbReference type="Proteomes" id="UP000591131"/>
    </source>
</evidence>
<comment type="cofactor">
    <cofactor evidence="1">
        <name>Mg(2+)</name>
        <dbReference type="ChEBI" id="CHEBI:18420"/>
    </cofactor>
</comment>
<comment type="similarity">
    <text evidence="1">Belongs to the helicase family.</text>
</comment>
<name>A0A7J6KS58_PERCH</name>
<feature type="region of interest" description="Disordered" evidence="2">
    <location>
        <begin position="214"/>
        <end position="233"/>
    </location>
</feature>
<dbReference type="GO" id="GO:0006281">
    <property type="term" value="P:DNA repair"/>
    <property type="evidence" value="ECO:0007669"/>
    <property type="project" value="UniProtKB-KW"/>
</dbReference>
<evidence type="ECO:0000256" key="1">
    <source>
        <dbReference type="RuleBase" id="RU363044"/>
    </source>
</evidence>
<dbReference type="PANTHER" id="PTHR47642">
    <property type="entry name" value="ATP-DEPENDENT DNA HELICASE"/>
    <property type="match status" value="1"/>
</dbReference>
<keyword evidence="1" id="KW-0233">DNA recombination</keyword>
<keyword evidence="1" id="KW-0234">DNA repair</keyword>
<dbReference type="InterPro" id="IPR027417">
    <property type="entry name" value="P-loop_NTPase"/>
</dbReference>
<sequence>MNHQQRVSCDEIVRDIQRGSGASGRHHFITGLAGAGKTTLLREAVSRLRVEGFDAHVISATGLAANIADGTTLMGFFGLEFDTSNQQPFDNSYMRDANELANRMEAGLRRKKRLSIFKEERPTVLAFDEVVTLHNTVLEGIDILLRKVRKTQIVFGGVPCIFCGDVLQLRGAEPSRHGTFGGLPVLPVWESAVWKKLDLRTYYLTSFLRGCREVPGSRPGSRGRRPRPYAGDGTDTDYLNLLAEMRIMDGNGSLSERSAELVSKLQDREGEHEAGWTALCIYRSRAHAINDKHLASIAEPIRTFQACESLYGDLDEFNDNFTVKREVKLKKGCRALVNTNIPGTAFNGDFGDVIDFVNAESHVSIIPEDPREYPGVKLRLDRTNEVVEICPLRQEVKDADGKLLFQRTNLPLELGAAVTCHKVIGCTLGCVVIDLAKECLMIYVSSKTDFNRLRMGKKPSHLEYPRHVKGKNPELVVRSMVVTW</sequence>
<dbReference type="GO" id="GO:0000723">
    <property type="term" value="P:telomere maintenance"/>
    <property type="evidence" value="ECO:0007669"/>
    <property type="project" value="InterPro"/>
</dbReference>
<feature type="domain" description="DNA helicase Pif1-like DEAD-box helicase" evidence="3">
    <location>
        <begin position="2"/>
        <end position="180"/>
    </location>
</feature>
<dbReference type="EC" id="5.6.2.3" evidence="1"/>
<dbReference type="GO" id="GO:0043139">
    <property type="term" value="F:5'-3' DNA helicase activity"/>
    <property type="evidence" value="ECO:0007669"/>
    <property type="project" value="UniProtKB-EC"/>
</dbReference>
<dbReference type="InterPro" id="IPR010285">
    <property type="entry name" value="DNA_helicase_pif1-like_DEAD"/>
</dbReference>
<comment type="caution">
    <text evidence="4">The sequence shown here is derived from an EMBL/GenBank/DDBJ whole genome shotgun (WGS) entry which is preliminary data.</text>
</comment>